<evidence type="ECO:0000256" key="1">
    <source>
        <dbReference type="ARBA" id="ARBA00005771"/>
    </source>
</evidence>
<dbReference type="InterPro" id="IPR027417">
    <property type="entry name" value="P-loop_NTPase"/>
</dbReference>
<feature type="non-terminal residue" evidence="5">
    <location>
        <position position="209"/>
    </location>
</feature>
<name>A0A8S9FUR2_BRACR</name>
<dbReference type="AlphaFoldDB" id="A0A8S9FUR2"/>
<evidence type="ECO:0000256" key="2">
    <source>
        <dbReference type="ARBA" id="ARBA00022679"/>
    </source>
</evidence>
<protein>
    <recommendedName>
        <fullName evidence="3">Sulfotransferase</fullName>
        <ecNumber evidence="3">2.8.2.-</ecNumber>
    </recommendedName>
</protein>
<proteinExistence type="inferred from homology"/>
<dbReference type="SUPFAM" id="SSF52540">
    <property type="entry name" value="P-loop containing nucleoside triphosphate hydrolases"/>
    <property type="match status" value="1"/>
</dbReference>
<dbReference type="Gene3D" id="3.40.50.300">
    <property type="entry name" value="P-loop containing nucleotide triphosphate hydrolases"/>
    <property type="match status" value="1"/>
</dbReference>
<feature type="domain" description="Sulfotransferase" evidence="4">
    <location>
        <begin position="86"/>
        <end position="206"/>
    </location>
</feature>
<keyword evidence="2 3" id="KW-0808">Transferase</keyword>
<dbReference type="EC" id="2.8.2.-" evidence="3"/>
<sequence length="209" mass="23783">TDIIIASFPKSGTLWIKALTVALFQRSENPPSGDDHPLLSNNPHDLVPILERVFSTHMPFHTLQEALKYSPCKVVYICRDAKDCMSMFESFCSGVALFGPFWDHILSYWKASLENPKHVLFMKYDDMKTDPHAQLKKLAEFLGCPFSEEEGKNGCLEVNMTGESVNGIDNKNHFRKGIVGDWKNYLTPEMGNKMDMIMEEKLKDSGLKF</sequence>
<comment type="similarity">
    <text evidence="1 3">Belongs to the sulfotransferase 1 family.</text>
</comment>
<evidence type="ECO:0000313" key="5">
    <source>
        <dbReference type="EMBL" id="KAF2534462.1"/>
    </source>
</evidence>
<dbReference type="InterPro" id="IPR000863">
    <property type="entry name" value="Sulfotransferase_dom"/>
</dbReference>
<dbReference type="EMBL" id="QGKY02002305">
    <property type="protein sequence ID" value="KAF2534462.1"/>
    <property type="molecule type" value="Genomic_DNA"/>
</dbReference>
<accession>A0A8S9FUR2</accession>
<evidence type="ECO:0000256" key="3">
    <source>
        <dbReference type="RuleBase" id="RU361155"/>
    </source>
</evidence>
<feature type="domain" description="Sulfotransferase" evidence="4">
    <location>
        <begin position="1"/>
        <end position="85"/>
    </location>
</feature>
<gene>
    <name evidence="5" type="ORF">F2Q70_00033114</name>
</gene>
<organism evidence="5">
    <name type="scientific">Brassica cretica</name>
    <name type="common">Mustard</name>
    <dbReference type="NCBI Taxonomy" id="69181"/>
    <lineage>
        <taxon>Eukaryota</taxon>
        <taxon>Viridiplantae</taxon>
        <taxon>Streptophyta</taxon>
        <taxon>Embryophyta</taxon>
        <taxon>Tracheophyta</taxon>
        <taxon>Spermatophyta</taxon>
        <taxon>Magnoliopsida</taxon>
        <taxon>eudicotyledons</taxon>
        <taxon>Gunneridae</taxon>
        <taxon>Pentapetalae</taxon>
        <taxon>rosids</taxon>
        <taxon>malvids</taxon>
        <taxon>Brassicales</taxon>
        <taxon>Brassicaceae</taxon>
        <taxon>Brassiceae</taxon>
        <taxon>Brassica</taxon>
    </lineage>
</organism>
<reference evidence="5" key="1">
    <citation type="submission" date="2019-12" db="EMBL/GenBank/DDBJ databases">
        <title>Genome sequencing and annotation of Brassica cretica.</title>
        <authorList>
            <person name="Studholme D.J."/>
            <person name="Sarris P.F."/>
        </authorList>
    </citation>
    <scope>NUCLEOTIDE SEQUENCE</scope>
    <source>
        <strain evidence="5">PFS-102/07</strain>
        <tissue evidence="5">Leaf</tissue>
    </source>
</reference>
<dbReference type="PANTHER" id="PTHR11783">
    <property type="entry name" value="SULFOTRANSFERASE SULT"/>
    <property type="match status" value="1"/>
</dbReference>
<dbReference type="Pfam" id="PF00685">
    <property type="entry name" value="Sulfotransfer_1"/>
    <property type="match status" value="2"/>
</dbReference>
<evidence type="ECO:0000259" key="4">
    <source>
        <dbReference type="Pfam" id="PF00685"/>
    </source>
</evidence>
<dbReference type="GO" id="GO:0008146">
    <property type="term" value="F:sulfotransferase activity"/>
    <property type="evidence" value="ECO:0007669"/>
    <property type="project" value="InterPro"/>
</dbReference>
<comment type="caution">
    <text evidence="5">The sequence shown here is derived from an EMBL/GenBank/DDBJ whole genome shotgun (WGS) entry which is preliminary data.</text>
</comment>